<evidence type="ECO:0000256" key="1">
    <source>
        <dbReference type="ARBA" id="ARBA00022723"/>
    </source>
</evidence>
<evidence type="ECO:0000313" key="9">
    <source>
        <dbReference type="EMBL" id="VDN82354.1"/>
    </source>
</evidence>
<dbReference type="CDD" id="cd09827">
    <property type="entry name" value="PET_Prickle"/>
    <property type="match status" value="1"/>
</dbReference>
<keyword evidence="1 5" id="KW-0479">Metal-binding</keyword>
<dbReference type="InterPro" id="IPR001781">
    <property type="entry name" value="Znf_LIM"/>
</dbReference>
<dbReference type="AlphaFoldDB" id="A0A158PQ77"/>
<dbReference type="Gene3D" id="2.10.110.10">
    <property type="entry name" value="Cysteine Rich Protein"/>
    <property type="match status" value="3"/>
</dbReference>
<feature type="compositionally biased region" description="Pro residues" evidence="6">
    <location>
        <begin position="347"/>
        <end position="358"/>
    </location>
</feature>
<name>A0A158PQ77_BRUPA</name>
<dbReference type="InterPro" id="IPR047120">
    <property type="entry name" value="Pk/Esn/Tes"/>
</dbReference>
<dbReference type="PANTHER" id="PTHR24211:SF20">
    <property type="entry name" value="PROTEIN ESPINAS-RELATED"/>
    <property type="match status" value="1"/>
</dbReference>
<dbReference type="SUPFAM" id="SSF57716">
    <property type="entry name" value="Glucocorticoid receptor-like (DNA-binding domain)"/>
    <property type="match status" value="2"/>
</dbReference>
<evidence type="ECO:0000313" key="10">
    <source>
        <dbReference type="Proteomes" id="UP000278627"/>
    </source>
</evidence>
<proteinExistence type="predicted"/>
<keyword evidence="2" id="KW-0677">Repeat</keyword>
<accession>A0A158PQ77</accession>
<dbReference type="InterPro" id="IPR010442">
    <property type="entry name" value="PET_domain"/>
</dbReference>
<dbReference type="CDD" id="cd09340">
    <property type="entry name" value="LIM1_Testin_like"/>
    <property type="match status" value="1"/>
</dbReference>
<evidence type="ECO:0000256" key="3">
    <source>
        <dbReference type="ARBA" id="ARBA00022833"/>
    </source>
</evidence>
<reference evidence="11" key="1">
    <citation type="submission" date="2016-04" db="UniProtKB">
        <authorList>
            <consortium name="WormBaseParasite"/>
        </authorList>
    </citation>
    <scope>IDENTIFICATION</scope>
</reference>
<feature type="region of interest" description="Disordered" evidence="6">
    <location>
        <begin position="340"/>
        <end position="359"/>
    </location>
</feature>
<dbReference type="STRING" id="6280.A0A158PQ77"/>
<keyword evidence="10" id="KW-1185">Reference proteome</keyword>
<keyword evidence="4 5" id="KW-0440">LIM domain</keyword>
<keyword evidence="3 5" id="KW-0862">Zinc</keyword>
<evidence type="ECO:0000256" key="6">
    <source>
        <dbReference type="SAM" id="MobiDB-lite"/>
    </source>
</evidence>
<dbReference type="GO" id="GO:0008270">
    <property type="term" value="F:zinc ion binding"/>
    <property type="evidence" value="ECO:0007669"/>
    <property type="project" value="InterPro"/>
</dbReference>
<gene>
    <name evidence="9" type="ORF">BPAG_LOCUS1168</name>
</gene>
<dbReference type="Proteomes" id="UP000278627">
    <property type="component" value="Unassembled WGS sequence"/>
</dbReference>
<dbReference type="WBParaSite" id="BPAG_0000116701-mRNA-1">
    <property type="protein sequence ID" value="BPAG_0000116701-mRNA-1"/>
    <property type="gene ID" value="BPAG_0000116701"/>
</dbReference>
<protein>
    <submittedName>
        <fullName evidence="11">BMA-UNC-89</fullName>
    </submittedName>
</protein>
<dbReference type="EMBL" id="UZAD01000079">
    <property type="protein sequence ID" value="VDN82354.1"/>
    <property type="molecule type" value="Genomic_DNA"/>
</dbReference>
<evidence type="ECO:0000259" key="8">
    <source>
        <dbReference type="PROSITE" id="PS51303"/>
    </source>
</evidence>
<organism evidence="11">
    <name type="scientific">Brugia pahangi</name>
    <name type="common">Filarial nematode worm</name>
    <dbReference type="NCBI Taxonomy" id="6280"/>
    <lineage>
        <taxon>Eukaryota</taxon>
        <taxon>Metazoa</taxon>
        <taxon>Ecdysozoa</taxon>
        <taxon>Nematoda</taxon>
        <taxon>Chromadorea</taxon>
        <taxon>Rhabditida</taxon>
        <taxon>Spirurina</taxon>
        <taxon>Spiruromorpha</taxon>
        <taxon>Filarioidea</taxon>
        <taxon>Onchocercidae</taxon>
        <taxon>Brugia</taxon>
    </lineage>
</organism>
<feature type="domain" description="PET" evidence="8">
    <location>
        <begin position="25"/>
        <end position="133"/>
    </location>
</feature>
<evidence type="ECO:0000256" key="2">
    <source>
        <dbReference type="ARBA" id="ARBA00022737"/>
    </source>
</evidence>
<feature type="domain" description="LIM zinc-binding" evidence="7">
    <location>
        <begin position="203"/>
        <end position="263"/>
    </location>
</feature>
<dbReference type="InterPro" id="IPR033723">
    <property type="entry name" value="PET_prickle"/>
</dbReference>
<reference evidence="9 10" key="2">
    <citation type="submission" date="2018-11" db="EMBL/GenBank/DDBJ databases">
        <authorList>
            <consortium name="Pathogen Informatics"/>
        </authorList>
    </citation>
    <scope>NUCLEOTIDE SEQUENCE [LARGE SCALE GENOMIC DNA]</scope>
</reference>
<dbReference type="Pfam" id="PF00412">
    <property type="entry name" value="LIM"/>
    <property type="match status" value="3"/>
</dbReference>
<dbReference type="FunFam" id="2.10.110.10:FF:000005">
    <property type="entry name" value="Testin isoform 1"/>
    <property type="match status" value="1"/>
</dbReference>
<dbReference type="PROSITE" id="PS00478">
    <property type="entry name" value="LIM_DOMAIN_1"/>
    <property type="match status" value="1"/>
</dbReference>
<evidence type="ECO:0000259" key="7">
    <source>
        <dbReference type="PROSITE" id="PS50023"/>
    </source>
</evidence>
<dbReference type="CDD" id="cd09341">
    <property type="entry name" value="LIM2_Testin_like"/>
    <property type="match status" value="1"/>
</dbReference>
<dbReference type="SMART" id="SM00132">
    <property type="entry name" value="LIM"/>
    <property type="match status" value="3"/>
</dbReference>
<dbReference type="PANTHER" id="PTHR24211">
    <property type="entry name" value="LIM DOMAIN-CONTAINING PROTEIN"/>
    <property type="match status" value="1"/>
</dbReference>
<sequence>MNRINIRCKMSGGCLSPASRIRIAADVHRHSTSDDDSGCMLEEYSWVPSGIKPDMVHMYFACLPEDKIPYVNSAGEEWRTRQLYYQLPPQDSDVGYCGKLSNQEVRELIQFEVGRKRECLGRGIIEQLPYDNKRRHCHKCKESLSEGNLVINAERFGRDVHWHPQCFVCTECSNLLVDLIYFKHGADVYCGRHHAEQIKPRCAKCDEASSLIFSEECTEAEGRTWHMAHFSCSDCGVQLGGQRYIGRNDRMICIPCYNENPSLVCNTCEKEIVVDEPHIIQNDIHWHADERCFCCSGCGKNLLGKRYSFRDEKLYCVTDANCGKWYSKVTFNSKVMSVSSRRRGAVPEPPSRDPPSPPAENIYETVLPCFSREWDDISGIEHLRGCNRRSQSADVRRPCCDEYCRKEYCKKKGDYEDNKQNLYSRMPPPSPFLTRRHQRCSSCSSSESDSDDVYLLNYLAASLSQFNRTTFAMTSKLTDCFKSLRLVPVPFGEYQRNDPDTPPIMVNFRLPDLWRTVRIEFKNDEERLFTDRSTICKLSKVCANEVENLEKAGQELVIRLDNVTCDAMERLLFAVCPTIYGQYPIPPTIFDVCIICPVACSLQMDMVIMMCEKVLENDIHSELTPTDLLISSFSTAYKCQLKPTLQAKLFTKILECEYWKLKLSLVRKVDSPCLRIFLWNFREMSRTTLCLKKALKEHCYVRRRKSWVGEDLDPPTKELFRLCIYNELLFSHVTITVQTELYKSTCNLCENSSHIMSIGNCTMKTVPKKLFLCQQCNKTLCSSCEASFCIPKLVEFLEDVREAEKSPDMLKKLCTLVALNSSDHDAARALVNIH</sequence>
<dbReference type="PROSITE" id="PS50023">
    <property type="entry name" value="LIM_DOMAIN_2"/>
    <property type="match status" value="2"/>
</dbReference>
<dbReference type="PROSITE" id="PS51303">
    <property type="entry name" value="PET"/>
    <property type="match status" value="1"/>
</dbReference>
<evidence type="ECO:0000256" key="5">
    <source>
        <dbReference type="PROSITE-ProRule" id="PRU00125"/>
    </source>
</evidence>
<evidence type="ECO:0000313" key="11">
    <source>
        <dbReference type="WBParaSite" id="BPAG_0000116701-mRNA-1"/>
    </source>
</evidence>
<feature type="domain" description="LIM zinc-binding" evidence="7">
    <location>
        <begin position="135"/>
        <end position="200"/>
    </location>
</feature>
<evidence type="ECO:0000256" key="4">
    <source>
        <dbReference type="ARBA" id="ARBA00023038"/>
    </source>
</evidence>
<dbReference type="Pfam" id="PF06297">
    <property type="entry name" value="PET"/>
    <property type="match status" value="1"/>
</dbReference>